<protein>
    <recommendedName>
        <fullName evidence="11">Channel protein TolC</fullName>
    </recommendedName>
</protein>
<evidence type="ECO:0000313" key="9">
    <source>
        <dbReference type="EMBL" id="PJK31595.1"/>
    </source>
</evidence>
<accession>A0A2M9G7A5</accession>
<keyword evidence="6" id="KW-0472">Membrane</keyword>
<evidence type="ECO:0008006" key="11">
    <source>
        <dbReference type="Google" id="ProtNLM"/>
    </source>
</evidence>
<dbReference type="PANTHER" id="PTHR30026">
    <property type="entry name" value="OUTER MEMBRANE PROTEIN TOLC"/>
    <property type="match status" value="1"/>
</dbReference>
<dbReference type="PANTHER" id="PTHR30026:SF22">
    <property type="entry name" value="OUTER MEMBRANE EFFLUX PROTEIN"/>
    <property type="match status" value="1"/>
</dbReference>
<evidence type="ECO:0000256" key="4">
    <source>
        <dbReference type="ARBA" id="ARBA00022452"/>
    </source>
</evidence>
<proteinExistence type="inferred from homology"/>
<evidence type="ECO:0000256" key="5">
    <source>
        <dbReference type="ARBA" id="ARBA00022692"/>
    </source>
</evidence>
<organism evidence="9 10">
    <name type="scientific">Minwuia thermotolerans</name>
    <dbReference type="NCBI Taxonomy" id="2056226"/>
    <lineage>
        <taxon>Bacteria</taxon>
        <taxon>Pseudomonadati</taxon>
        <taxon>Pseudomonadota</taxon>
        <taxon>Alphaproteobacteria</taxon>
        <taxon>Minwuiales</taxon>
        <taxon>Minwuiaceae</taxon>
        <taxon>Minwuia</taxon>
    </lineage>
</organism>
<keyword evidence="8" id="KW-0732">Signal</keyword>
<dbReference type="GO" id="GO:0009279">
    <property type="term" value="C:cell outer membrane"/>
    <property type="evidence" value="ECO:0007669"/>
    <property type="project" value="UniProtKB-SubCell"/>
</dbReference>
<comment type="subcellular location">
    <subcellularLocation>
        <location evidence="1">Cell outer membrane</location>
    </subcellularLocation>
</comment>
<feature type="signal peptide" evidence="8">
    <location>
        <begin position="1"/>
        <end position="21"/>
    </location>
</feature>
<dbReference type="RefSeq" id="WP_109794420.1">
    <property type="nucleotide sequence ID" value="NZ_PHIG01000004.1"/>
</dbReference>
<name>A0A2M9G7A5_9PROT</name>
<dbReference type="InterPro" id="IPR003423">
    <property type="entry name" value="OMP_efflux"/>
</dbReference>
<dbReference type="InterPro" id="IPR051906">
    <property type="entry name" value="TolC-like"/>
</dbReference>
<dbReference type="EMBL" id="PHIG01000004">
    <property type="protein sequence ID" value="PJK31595.1"/>
    <property type="molecule type" value="Genomic_DNA"/>
</dbReference>
<keyword evidence="10" id="KW-1185">Reference proteome</keyword>
<comment type="similarity">
    <text evidence="2">Belongs to the outer membrane factor (OMF) (TC 1.B.17) family.</text>
</comment>
<dbReference type="GO" id="GO:0015562">
    <property type="term" value="F:efflux transmembrane transporter activity"/>
    <property type="evidence" value="ECO:0007669"/>
    <property type="project" value="InterPro"/>
</dbReference>
<gene>
    <name evidence="9" type="ORF">CVT23_00630</name>
</gene>
<keyword evidence="4" id="KW-1134">Transmembrane beta strand</keyword>
<dbReference type="AlphaFoldDB" id="A0A2M9G7A5"/>
<evidence type="ECO:0000256" key="1">
    <source>
        <dbReference type="ARBA" id="ARBA00004442"/>
    </source>
</evidence>
<keyword evidence="7" id="KW-0998">Cell outer membrane</keyword>
<evidence type="ECO:0000313" key="10">
    <source>
        <dbReference type="Proteomes" id="UP000229498"/>
    </source>
</evidence>
<dbReference type="Proteomes" id="UP000229498">
    <property type="component" value="Unassembled WGS sequence"/>
</dbReference>
<reference evidence="9 10" key="1">
    <citation type="submission" date="2017-11" db="EMBL/GenBank/DDBJ databases">
        <title>Draft genome sequence of Rhizobiales bacterium SY3-13.</title>
        <authorList>
            <person name="Sun C."/>
        </authorList>
    </citation>
    <scope>NUCLEOTIDE SEQUENCE [LARGE SCALE GENOMIC DNA]</scope>
    <source>
        <strain evidence="9 10">SY3-13</strain>
    </source>
</reference>
<keyword evidence="3" id="KW-0813">Transport</keyword>
<evidence type="ECO:0000256" key="6">
    <source>
        <dbReference type="ARBA" id="ARBA00023136"/>
    </source>
</evidence>
<dbReference type="Gene3D" id="1.20.1600.10">
    <property type="entry name" value="Outer membrane efflux proteins (OEP)"/>
    <property type="match status" value="1"/>
</dbReference>
<evidence type="ECO:0000256" key="8">
    <source>
        <dbReference type="SAM" id="SignalP"/>
    </source>
</evidence>
<dbReference type="GO" id="GO:0015288">
    <property type="term" value="F:porin activity"/>
    <property type="evidence" value="ECO:0007669"/>
    <property type="project" value="TreeGrafter"/>
</dbReference>
<feature type="chain" id="PRO_5014929022" description="Channel protein TolC" evidence="8">
    <location>
        <begin position="22"/>
        <end position="428"/>
    </location>
</feature>
<dbReference type="Pfam" id="PF02321">
    <property type="entry name" value="OEP"/>
    <property type="match status" value="2"/>
</dbReference>
<dbReference type="GO" id="GO:1990281">
    <property type="term" value="C:efflux pump complex"/>
    <property type="evidence" value="ECO:0007669"/>
    <property type="project" value="TreeGrafter"/>
</dbReference>
<evidence type="ECO:0000256" key="3">
    <source>
        <dbReference type="ARBA" id="ARBA00022448"/>
    </source>
</evidence>
<sequence>MYRHLAIGAAVALALTAPAGAAPLQEELEIVLQAHPDVRAAERRFEQSQLAVTEARAPYLPQLRISGEYGYENVDSPVARAAGQPAVEQSREIGRFTVTQKVFDGFRTDGQLKGAIAREFKSGYALERAEQQILLRGTAAYLDVLKQTELVDIALETEMTIRRQLALEDERVRRGSGLSVDVLQSKSRLQAAKEARVRLEGRLREAIAEYYAVFNHAPEIGSMAPPEAPDDLLPPDLQAAINIALAENPLMKQSDETIGEARQQRKVAMADFFPQINIVAEGAMENDAEGIPGNRKEAFVGLRAEWELFDGFATAAATERSGRRIAETMENHAALSLEIAKRVEVAWEQLITLRERADLAANAAAIASELFTARRRLRTAGRESVINVLDAEAELNGARSRATAARYDALVQVFRVLFETGRLNLAAY</sequence>
<evidence type="ECO:0000256" key="2">
    <source>
        <dbReference type="ARBA" id="ARBA00007613"/>
    </source>
</evidence>
<comment type="caution">
    <text evidence="9">The sequence shown here is derived from an EMBL/GenBank/DDBJ whole genome shotgun (WGS) entry which is preliminary data.</text>
</comment>
<dbReference type="OrthoDB" id="9814637at2"/>
<evidence type="ECO:0000256" key="7">
    <source>
        <dbReference type="ARBA" id="ARBA00023237"/>
    </source>
</evidence>
<dbReference type="SUPFAM" id="SSF56954">
    <property type="entry name" value="Outer membrane efflux proteins (OEP)"/>
    <property type="match status" value="1"/>
</dbReference>
<keyword evidence="5" id="KW-0812">Transmembrane</keyword>